<name>A0ABP8S622_9ACTN</name>
<reference evidence="8" key="1">
    <citation type="journal article" date="2019" name="Int. J. Syst. Evol. Microbiol.">
        <title>The Global Catalogue of Microorganisms (GCM) 10K type strain sequencing project: providing services to taxonomists for standard genome sequencing and annotation.</title>
        <authorList>
            <consortium name="The Broad Institute Genomics Platform"/>
            <consortium name="The Broad Institute Genome Sequencing Center for Infectious Disease"/>
            <person name="Wu L."/>
            <person name="Ma J."/>
        </authorList>
    </citation>
    <scope>NUCLEOTIDE SEQUENCE [LARGE SCALE GENOMIC DNA]</scope>
    <source>
        <strain evidence="8">JCM 3175</strain>
    </source>
</reference>
<comment type="function">
    <text evidence="1 6">Required for the transposition of the insertion element.</text>
</comment>
<keyword evidence="8" id="KW-1185">Reference proteome</keyword>
<evidence type="ECO:0000256" key="3">
    <source>
        <dbReference type="ARBA" id="ARBA00022578"/>
    </source>
</evidence>
<gene>
    <name evidence="7" type="ORF">GCM10023176_06150</name>
</gene>
<keyword evidence="5 6" id="KW-0233">DNA recombination</keyword>
<evidence type="ECO:0000256" key="1">
    <source>
        <dbReference type="ARBA" id="ARBA00002190"/>
    </source>
</evidence>
<keyword evidence="3 6" id="KW-0815">Transposition</keyword>
<evidence type="ECO:0000256" key="6">
    <source>
        <dbReference type="RuleBase" id="RU365089"/>
    </source>
</evidence>
<dbReference type="Proteomes" id="UP001500307">
    <property type="component" value="Unassembled WGS sequence"/>
</dbReference>
<dbReference type="Pfam" id="PF00872">
    <property type="entry name" value="Transposase_mut"/>
    <property type="match status" value="1"/>
</dbReference>
<evidence type="ECO:0000313" key="7">
    <source>
        <dbReference type="EMBL" id="GAA4563054.1"/>
    </source>
</evidence>
<dbReference type="EMBL" id="BAABGU010000002">
    <property type="protein sequence ID" value="GAA4563054.1"/>
    <property type="molecule type" value="Genomic_DNA"/>
</dbReference>
<keyword evidence="4 6" id="KW-0238">DNA-binding</keyword>
<sequence length="113" mass="12160">MEQLGVRQLSKSQVSEMVAHLHAQVEAFRNRPLDSGHYTAVWMDALTMKVREAGRTVNVPVWSGVCIPARAPRLLDILLWPTIARVSGPLAAGQAAGFRGWRQAGAASGGGGW</sequence>
<proteinExistence type="inferred from homology"/>
<comment type="caution">
    <text evidence="7">The sequence shown here is derived from an EMBL/GenBank/DDBJ whole genome shotgun (WGS) entry which is preliminary data.</text>
</comment>
<dbReference type="PANTHER" id="PTHR33217">
    <property type="entry name" value="TRANSPOSASE FOR INSERTION SEQUENCE ELEMENT IS1081"/>
    <property type="match status" value="1"/>
</dbReference>
<keyword evidence="6" id="KW-0814">Transposable element</keyword>
<dbReference type="PANTHER" id="PTHR33217:SF7">
    <property type="entry name" value="TRANSPOSASE FOR INSERTION SEQUENCE ELEMENT IS1081"/>
    <property type="match status" value="1"/>
</dbReference>
<evidence type="ECO:0000256" key="2">
    <source>
        <dbReference type="ARBA" id="ARBA00010961"/>
    </source>
</evidence>
<comment type="similarity">
    <text evidence="2 6">Belongs to the transposase mutator family.</text>
</comment>
<dbReference type="InterPro" id="IPR001207">
    <property type="entry name" value="Transposase_mutator"/>
</dbReference>
<accession>A0ABP8S622</accession>
<evidence type="ECO:0000256" key="5">
    <source>
        <dbReference type="ARBA" id="ARBA00023172"/>
    </source>
</evidence>
<evidence type="ECO:0000313" key="8">
    <source>
        <dbReference type="Proteomes" id="UP001500307"/>
    </source>
</evidence>
<organism evidence="7 8">
    <name type="scientific">Micromonospora coerulea</name>
    <dbReference type="NCBI Taxonomy" id="47856"/>
    <lineage>
        <taxon>Bacteria</taxon>
        <taxon>Bacillati</taxon>
        <taxon>Actinomycetota</taxon>
        <taxon>Actinomycetes</taxon>
        <taxon>Micromonosporales</taxon>
        <taxon>Micromonosporaceae</taxon>
        <taxon>Micromonospora</taxon>
    </lineage>
</organism>
<protein>
    <recommendedName>
        <fullName evidence="6">Mutator family transposase</fullName>
    </recommendedName>
</protein>
<evidence type="ECO:0000256" key="4">
    <source>
        <dbReference type="ARBA" id="ARBA00023125"/>
    </source>
</evidence>